<dbReference type="SUPFAM" id="SSF49498">
    <property type="entry name" value="alpha-Amylase inhibitor tendamistat"/>
    <property type="match status" value="1"/>
</dbReference>
<dbReference type="Proteomes" id="UP001227101">
    <property type="component" value="Chromosome"/>
</dbReference>
<keyword evidence="3" id="KW-1185">Reference proteome</keyword>
<reference evidence="2 3" key="1">
    <citation type="submission" date="2023-06" db="EMBL/GenBank/DDBJ databases">
        <authorList>
            <person name="Oyuntsetseg B."/>
            <person name="Kim S.B."/>
        </authorList>
    </citation>
    <scope>NUCLEOTIDE SEQUENCE [LARGE SCALE GENOMIC DNA]</scope>
    <source>
        <strain evidence="2 3">2-2</strain>
    </source>
</reference>
<dbReference type="EMBL" id="CP127173">
    <property type="protein sequence ID" value="WIV55972.1"/>
    <property type="molecule type" value="Genomic_DNA"/>
</dbReference>
<proteinExistence type="predicted"/>
<dbReference type="Gene3D" id="2.60.40.20">
    <property type="entry name" value="Alpha-amylase inhibitor"/>
    <property type="match status" value="1"/>
</dbReference>
<protein>
    <recommendedName>
        <fullName evidence="4">Secreted protein</fullName>
    </recommendedName>
</protein>
<accession>A0ABY8XK01</accession>
<feature type="chain" id="PRO_5047234868" description="Secreted protein" evidence="1">
    <location>
        <begin position="28"/>
        <end position="106"/>
    </location>
</feature>
<gene>
    <name evidence="2" type="ORF">QP939_45440</name>
</gene>
<dbReference type="RefSeq" id="WP_285453033.1">
    <property type="nucleotide sequence ID" value="NZ_CP127173.1"/>
</dbReference>
<organism evidence="2 3">
    <name type="scientific">Amycolatopsis nalaikhensis</name>
    <dbReference type="NCBI Taxonomy" id="715472"/>
    <lineage>
        <taxon>Bacteria</taxon>
        <taxon>Bacillati</taxon>
        <taxon>Actinomycetota</taxon>
        <taxon>Actinomycetes</taxon>
        <taxon>Pseudonocardiales</taxon>
        <taxon>Pseudonocardiaceae</taxon>
        <taxon>Amycolatopsis</taxon>
    </lineage>
</organism>
<evidence type="ECO:0000313" key="2">
    <source>
        <dbReference type="EMBL" id="WIV55972.1"/>
    </source>
</evidence>
<evidence type="ECO:0000313" key="3">
    <source>
        <dbReference type="Proteomes" id="UP001227101"/>
    </source>
</evidence>
<sequence length="106" mass="11682">MTGVRQTFAGIAVASVVSAVVPGVAVAAPATVAPACVRIEQWETQDVKNKEWNSWAKMTNTCDDTYTVRMIWSWARDGDCRILDPGRSWTEGRFGPHPSVTELRLC</sequence>
<feature type="signal peptide" evidence="1">
    <location>
        <begin position="1"/>
        <end position="27"/>
    </location>
</feature>
<keyword evidence="1" id="KW-0732">Signal</keyword>
<name>A0ABY8XK01_9PSEU</name>
<evidence type="ECO:0000256" key="1">
    <source>
        <dbReference type="SAM" id="SignalP"/>
    </source>
</evidence>
<dbReference type="InterPro" id="IPR036379">
    <property type="entry name" value="A-amylase_inhib_sf"/>
</dbReference>
<evidence type="ECO:0008006" key="4">
    <source>
        <dbReference type="Google" id="ProtNLM"/>
    </source>
</evidence>